<accession>A0A6B1DSE8</accession>
<dbReference type="AlphaFoldDB" id="A0A6B1DSE8"/>
<name>A0A6B1DSE8_9CHLR</name>
<organism evidence="2">
    <name type="scientific">Caldilineaceae bacterium SB0662_bin_9</name>
    <dbReference type="NCBI Taxonomy" id="2605258"/>
    <lineage>
        <taxon>Bacteria</taxon>
        <taxon>Bacillati</taxon>
        <taxon>Chloroflexota</taxon>
        <taxon>Caldilineae</taxon>
        <taxon>Caldilineales</taxon>
        <taxon>Caldilineaceae</taxon>
    </lineage>
</organism>
<dbReference type="EMBL" id="VXPY01000036">
    <property type="protein sequence ID" value="MYD89826.1"/>
    <property type="molecule type" value="Genomic_DNA"/>
</dbReference>
<dbReference type="InterPro" id="IPR039442">
    <property type="entry name" value="Mrr-like_dom"/>
</dbReference>
<dbReference type="Pfam" id="PF13156">
    <property type="entry name" value="Mrr_cat_2"/>
    <property type="match status" value="1"/>
</dbReference>
<reference evidence="2" key="1">
    <citation type="submission" date="2019-09" db="EMBL/GenBank/DDBJ databases">
        <title>Characterisation of the sponge microbiome using genome-centric metagenomics.</title>
        <authorList>
            <person name="Engelberts J.P."/>
            <person name="Robbins S.J."/>
            <person name="De Goeij J.M."/>
            <person name="Aranda M."/>
            <person name="Bell S.C."/>
            <person name="Webster N.S."/>
        </authorList>
    </citation>
    <scope>NUCLEOTIDE SEQUENCE</scope>
    <source>
        <strain evidence="2">SB0662_bin_9</strain>
    </source>
</reference>
<gene>
    <name evidence="2" type="ORF">F4Y08_05725</name>
</gene>
<comment type="caution">
    <text evidence="2">The sequence shown here is derived from an EMBL/GenBank/DDBJ whole genome shotgun (WGS) entry which is preliminary data.</text>
</comment>
<evidence type="ECO:0000313" key="2">
    <source>
        <dbReference type="EMBL" id="MYD89826.1"/>
    </source>
</evidence>
<sequence length="103" mass="11758">MPQFDEALTLVRDRITGLFGMGCSFERLMQVALIRATCIERVRLRREWPDRDGPDTGIALMAEEREGNPCAIQCKFFEPHRPILNGPLTRFGRGQCQFSTSRA</sequence>
<evidence type="ECO:0000259" key="1">
    <source>
        <dbReference type="Pfam" id="PF13156"/>
    </source>
</evidence>
<proteinExistence type="predicted"/>
<feature type="domain" description="Mrr-like" evidence="1">
    <location>
        <begin position="38"/>
        <end position="91"/>
    </location>
</feature>
<protein>
    <recommendedName>
        <fullName evidence="1">Mrr-like domain-containing protein</fullName>
    </recommendedName>
</protein>